<evidence type="ECO:0000256" key="3">
    <source>
        <dbReference type="ARBA" id="ARBA00022723"/>
    </source>
</evidence>
<dbReference type="InterPro" id="IPR018497">
    <property type="entry name" value="Peptidase_M13_C"/>
</dbReference>
<accession>A0A3M7QD35</accession>
<dbReference type="GO" id="GO:0005886">
    <property type="term" value="C:plasma membrane"/>
    <property type="evidence" value="ECO:0007669"/>
    <property type="project" value="TreeGrafter"/>
</dbReference>
<dbReference type="InterPro" id="IPR042089">
    <property type="entry name" value="Peptidase_M13_dom_2"/>
</dbReference>
<dbReference type="SUPFAM" id="SSF55486">
    <property type="entry name" value="Metalloproteases ('zincins'), catalytic domain"/>
    <property type="match status" value="1"/>
</dbReference>
<dbReference type="GO" id="GO:0046872">
    <property type="term" value="F:metal ion binding"/>
    <property type="evidence" value="ECO:0007669"/>
    <property type="project" value="UniProtKB-KW"/>
</dbReference>
<dbReference type="OrthoDB" id="6475849at2759"/>
<reference evidence="9 10" key="1">
    <citation type="journal article" date="2018" name="Sci. Rep.">
        <title>Genomic signatures of local adaptation to the degree of environmental predictability in rotifers.</title>
        <authorList>
            <person name="Franch-Gras L."/>
            <person name="Hahn C."/>
            <person name="Garcia-Roger E.M."/>
            <person name="Carmona M.J."/>
            <person name="Serra M."/>
            <person name="Gomez A."/>
        </authorList>
    </citation>
    <scope>NUCLEOTIDE SEQUENCE [LARGE SCALE GENOMIC DNA]</scope>
    <source>
        <strain evidence="9">HYR1</strain>
    </source>
</reference>
<comment type="caution">
    <text evidence="9">The sequence shown here is derived from an EMBL/GenBank/DDBJ whole genome shotgun (WGS) entry which is preliminary data.</text>
</comment>
<evidence type="ECO:0000256" key="4">
    <source>
        <dbReference type="ARBA" id="ARBA00022801"/>
    </source>
</evidence>
<organism evidence="9 10">
    <name type="scientific">Brachionus plicatilis</name>
    <name type="common">Marine rotifer</name>
    <name type="synonym">Brachionus muelleri</name>
    <dbReference type="NCBI Taxonomy" id="10195"/>
    <lineage>
        <taxon>Eukaryota</taxon>
        <taxon>Metazoa</taxon>
        <taxon>Spiralia</taxon>
        <taxon>Gnathifera</taxon>
        <taxon>Rotifera</taxon>
        <taxon>Eurotatoria</taxon>
        <taxon>Monogononta</taxon>
        <taxon>Pseudotrocha</taxon>
        <taxon>Ploima</taxon>
        <taxon>Brachionidae</taxon>
        <taxon>Brachionus</taxon>
    </lineage>
</organism>
<dbReference type="Proteomes" id="UP000276133">
    <property type="component" value="Unassembled WGS sequence"/>
</dbReference>
<gene>
    <name evidence="9" type="ORF">BpHYR1_020639</name>
</gene>
<dbReference type="Pfam" id="PF05649">
    <property type="entry name" value="Peptidase_M13_N"/>
    <property type="match status" value="1"/>
</dbReference>
<keyword evidence="10" id="KW-1185">Reference proteome</keyword>
<dbReference type="InterPro" id="IPR000718">
    <property type="entry name" value="Peptidase_M13"/>
</dbReference>
<comment type="cofactor">
    <cofactor evidence="1">
        <name>Zn(2+)</name>
        <dbReference type="ChEBI" id="CHEBI:29105"/>
    </cofactor>
</comment>
<evidence type="ECO:0000259" key="7">
    <source>
        <dbReference type="Pfam" id="PF01431"/>
    </source>
</evidence>
<evidence type="ECO:0000256" key="5">
    <source>
        <dbReference type="ARBA" id="ARBA00022833"/>
    </source>
</evidence>
<evidence type="ECO:0000256" key="2">
    <source>
        <dbReference type="ARBA" id="ARBA00022670"/>
    </source>
</evidence>
<dbReference type="STRING" id="10195.A0A3M7QD35"/>
<dbReference type="GO" id="GO:0004222">
    <property type="term" value="F:metalloendopeptidase activity"/>
    <property type="evidence" value="ECO:0007669"/>
    <property type="project" value="InterPro"/>
</dbReference>
<keyword evidence="3" id="KW-0479">Metal-binding</keyword>
<feature type="domain" description="Peptidase M13 C-terminal" evidence="7">
    <location>
        <begin position="458"/>
        <end position="668"/>
    </location>
</feature>
<dbReference type="Gene3D" id="1.10.1380.10">
    <property type="entry name" value="Neutral endopeptidase , domain2"/>
    <property type="match status" value="1"/>
</dbReference>
<dbReference type="PRINTS" id="PR00786">
    <property type="entry name" value="NEPRILYSIN"/>
</dbReference>
<evidence type="ECO:0000259" key="8">
    <source>
        <dbReference type="Pfam" id="PF05649"/>
    </source>
</evidence>
<keyword evidence="4" id="KW-0378">Hydrolase</keyword>
<sequence>MMLQNMNFNVNPCENFYEFSCGNFQKNTRIPDDQSRVDTFDTLRERLAYNLADLLSTPVKQNDNKSIKKVKDLFNSCSDEETIDKIGEERLLNFIQNELFGWPILSEDSDYKFVSSLDKMKKMRLFDTHFIFDLMISPSPKFPSTSIIRLSQPYWFFNKELYNDPSTVSAYKSFMQKIIELFSPNNRDLKNDIEKIYNLEKDFGMKQIDENLRRNLVHKKFTLRELEIKLPKFEWKKYFNKIFKYSNNISIDFDEQILIDDWEYIEQAVDVYHDALKNRPKDLDNLMIWVFIKDRTTMLPKKFKDAKLEFDRITKGTISSLPRSLICSNFVLETMEFAVGRLYVENYFNNASKDAATEMILNIQNEFKNMLKQLDWMDSKSKQLAIDKANNIDIRIGFPEFSYNNTHMEDLYSQYSIEPNEFFINFMNILKADTIENLNKLRKTNNRSEWLIGPAIVNAFYSTPNNQICFPAGILQFPFYDVENPNYLNYGGIGSVIGHEITHGFDDRGRLYDKNGVFHEDESAGLWTNETVEKYKKKVECFVDQYNSYHSTQVNRTIDGLQTCGENIADNGGIKQSFRAYRKWAEEHGEESILPGLNFNQEQLFFINYAQVWCGKFRDQNLLSRIINGQHSPAEFRVIGPTSNLEEFSEVFSCKKGQKNNPAKKCSVW</sequence>
<protein>
    <submittedName>
        <fullName evidence="9">Endothelin-converting enzyme 1-like isoform X1</fullName>
    </submittedName>
</protein>
<name>A0A3M7QD35_BRAPC</name>
<dbReference type="Gene3D" id="3.40.390.10">
    <property type="entry name" value="Collagenase (Catalytic Domain)"/>
    <property type="match status" value="1"/>
</dbReference>
<dbReference type="GO" id="GO:0016485">
    <property type="term" value="P:protein processing"/>
    <property type="evidence" value="ECO:0007669"/>
    <property type="project" value="TreeGrafter"/>
</dbReference>
<proteinExistence type="predicted"/>
<keyword evidence="6" id="KW-0482">Metalloprotease</keyword>
<dbReference type="PANTHER" id="PTHR11733:SF133">
    <property type="entry name" value="PHOSPHATE-REGULATING NEUTRAL ENDOPEPTIDASE PHEX"/>
    <property type="match status" value="1"/>
</dbReference>
<dbReference type="PANTHER" id="PTHR11733">
    <property type="entry name" value="ZINC METALLOPROTEASE FAMILY M13 NEPRILYSIN-RELATED"/>
    <property type="match status" value="1"/>
</dbReference>
<keyword evidence="5" id="KW-0862">Zinc</keyword>
<dbReference type="InterPro" id="IPR024079">
    <property type="entry name" value="MetalloPept_cat_dom_sf"/>
</dbReference>
<dbReference type="AlphaFoldDB" id="A0A3M7QD35"/>
<keyword evidence="2" id="KW-0645">Protease</keyword>
<dbReference type="EMBL" id="REGN01006600">
    <property type="protein sequence ID" value="RNA08868.1"/>
    <property type="molecule type" value="Genomic_DNA"/>
</dbReference>
<evidence type="ECO:0000256" key="6">
    <source>
        <dbReference type="ARBA" id="ARBA00023049"/>
    </source>
</evidence>
<dbReference type="PROSITE" id="PS51885">
    <property type="entry name" value="NEPRILYSIN"/>
    <property type="match status" value="1"/>
</dbReference>
<feature type="domain" description="Peptidase M13 N-terminal" evidence="8">
    <location>
        <begin position="12"/>
        <end position="399"/>
    </location>
</feature>
<dbReference type="InterPro" id="IPR008753">
    <property type="entry name" value="Peptidase_M13_N"/>
</dbReference>
<evidence type="ECO:0000313" key="10">
    <source>
        <dbReference type="Proteomes" id="UP000276133"/>
    </source>
</evidence>
<dbReference type="Pfam" id="PF01431">
    <property type="entry name" value="Peptidase_M13"/>
    <property type="match status" value="1"/>
</dbReference>
<dbReference type="CDD" id="cd08662">
    <property type="entry name" value="M13"/>
    <property type="match status" value="1"/>
</dbReference>
<evidence type="ECO:0000256" key="1">
    <source>
        <dbReference type="ARBA" id="ARBA00001947"/>
    </source>
</evidence>
<evidence type="ECO:0000313" key="9">
    <source>
        <dbReference type="EMBL" id="RNA08868.1"/>
    </source>
</evidence>